<feature type="compositionally biased region" description="Basic and acidic residues" evidence="14">
    <location>
        <begin position="44"/>
        <end position="54"/>
    </location>
</feature>
<dbReference type="EMBL" id="LR899012">
    <property type="protein sequence ID" value="CAD7087873.1"/>
    <property type="molecule type" value="Genomic_DNA"/>
</dbReference>
<dbReference type="GO" id="GO:0000183">
    <property type="term" value="P:rDNA heterochromatin formation"/>
    <property type="evidence" value="ECO:0007669"/>
    <property type="project" value="TreeGrafter"/>
</dbReference>
<name>A0A7R8YWF7_HERIL</name>
<dbReference type="GO" id="GO:0042149">
    <property type="term" value="P:cellular response to glucose starvation"/>
    <property type="evidence" value="ECO:0007669"/>
    <property type="project" value="TreeGrafter"/>
</dbReference>
<dbReference type="OMA" id="KWPTNPL"/>
<evidence type="ECO:0000256" key="7">
    <source>
        <dbReference type="ARBA" id="ARBA00022679"/>
    </source>
</evidence>
<keyword evidence="11" id="KW-0804">Transcription</keyword>
<comment type="subcellular location">
    <subcellularLocation>
        <location evidence="1 13">Nucleus</location>
        <location evidence="1 13">Nucleolus</location>
    </subcellularLocation>
</comment>
<evidence type="ECO:0000256" key="10">
    <source>
        <dbReference type="ARBA" id="ARBA00023015"/>
    </source>
</evidence>
<dbReference type="Gene3D" id="3.40.50.150">
    <property type="entry name" value="Vaccinia Virus protein VP39"/>
    <property type="match status" value="1"/>
</dbReference>
<dbReference type="InterPro" id="IPR042036">
    <property type="entry name" value="RRP8_N"/>
</dbReference>
<dbReference type="CDD" id="cd02440">
    <property type="entry name" value="AdoMet_MTases"/>
    <property type="match status" value="1"/>
</dbReference>
<proteinExistence type="inferred from homology"/>
<dbReference type="Proteomes" id="UP000594454">
    <property type="component" value="Chromosome 4"/>
</dbReference>
<evidence type="ECO:0000256" key="14">
    <source>
        <dbReference type="SAM" id="MobiDB-lite"/>
    </source>
</evidence>
<dbReference type="GO" id="GO:0046015">
    <property type="term" value="P:regulation of transcription by glucose"/>
    <property type="evidence" value="ECO:0007669"/>
    <property type="project" value="TreeGrafter"/>
</dbReference>
<feature type="compositionally biased region" description="Basic and acidic residues" evidence="14">
    <location>
        <begin position="69"/>
        <end position="81"/>
    </location>
</feature>
<dbReference type="PANTHER" id="PTHR12787:SF0">
    <property type="entry name" value="RIBOSOMAL RNA-PROCESSING PROTEIN 8"/>
    <property type="match status" value="1"/>
</dbReference>
<dbReference type="InterPro" id="IPR029063">
    <property type="entry name" value="SAM-dependent_MTases_sf"/>
</dbReference>
<dbReference type="FunFam" id="3.40.50.150:FF:000068">
    <property type="entry name" value="Ribosomal RNA-processing protein 8"/>
    <property type="match status" value="1"/>
</dbReference>
<keyword evidence="8 13" id="KW-0949">S-adenosyl-L-methionine</keyword>
<dbReference type="GO" id="GO:0006364">
    <property type="term" value="P:rRNA processing"/>
    <property type="evidence" value="ECO:0007669"/>
    <property type="project" value="UniProtKB-UniRule"/>
</dbReference>
<dbReference type="Gene3D" id="1.10.10.2150">
    <property type="entry name" value="Ribosomal RNA-processing protein 8, N-terminal domain"/>
    <property type="match status" value="1"/>
</dbReference>
<keyword evidence="4" id="KW-0678">Repressor</keyword>
<dbReference type="GO" id="GO:0005677">
    <property type="term" value="C:chromatin silencing complex"/>
    <property type="evidence" value="ECO:0007669"/>
    <property type="project" value="TreeGrafter"/>
</dbReference>
<dbReference type="SUPFAM" id="SSF53335">
    <property type="entry name" value="S-adenosyl-L-methionine-dependent methyltransferases"/>
    <property type="match status" value="1"/>
</dbReference>
<dbReference type="GO" id="GO:0008168">
    <property type="term" value="F:methyltransferase activity"/>
    <property type="evidence" value="ECO:0007669"/>
    <property type="project" value="UniProtKB-KW"/>
</dbReference>
<evidence type="ECO:0000256" key="3">
    <source>
        <dbReference type="ARBA" id="ARBA00020203"/>
    </source>
</evidence>
<keyword evidence="7 13" id="KW-0808">Transferase</keyword>
<evidence type="ECO:0000256" key="11">
    <source>
        <dbReference type="ARBA" id="ARBA00023163"/>
    </source>
</evidence>
<dbReference type="InParanoid" id="A0A7R8YWF7"/>
<keyword evidence="5 13" id="KW-0698">rRNA processing</keyword>
<dbReference type="FunFam" id="1.10.10.2150:FF:000001">
    <property type="entry name" value="Ribosomal RNA-processing protein 8"/>
    <property type="match status" value="1"/>
</dbReference>
<dbReference type="OrthoDB" id="10258825at2759"/>
<accession>A0A7R8YWF7</accession>
<keyword evidence="10" id="KW-0805">Transcription regulation</keyword>
<keyword evidence="16" id="KW-1185">Reference proteome</keyword>
<evidence type="ECO:0000256" key="9">
    <source>
        <dbReference type="ARBA" id="ARBA00022853"/>
    </source>
</evidence>
<dbReference type="EC" id="2.1.1.-" evidence="13"/>
<protein>
    <recommendedName>
        <fullName evidence="3 13">Ribosomal RNA-processing protein 8</fullName>
        <ecNumber evidence="13">2.1.1.-</ecNumber>
    </recommendedName>
</protein>
<evidence type="ECO:0000256" key="12">
    <source>
        <dbReference type="ARBA" id="ARBA00023242"/>
    </source>
</evidence>
<dbReference type="InterPro" id="IPR023576">
    <property type="entry name" value="UbiE/COQ5_MeTrFase_CS"/>
</dbReference>
<evidence type="ECO:0000256" key="6">
    <source>
        <dbReference type="ARBA" id="ARBA00022603"/>
    </source>
</evidence>
<feature type="compositionally biased region" description="Basic residues" evidence="14">
    <location>
        <begin position="33"/>
        <end position="43"/>
    </location>
</feature>
<keyword evidence="9" id="KW-0156">Chromatin regulator</keyword>
<sequence>MFKGSAWDEDTGVTYAFKSFTRDDMNGQTGKSGKQRKQNRRKKVEKDRLHKKEVTSLSIKKERTKKGRFKSDIGKPVEKEQPAGPRIASSGSLGNKLRTNLKGSRFRYLNEQLYKASGSDGLSLFQNKPSDFEAYHEGYRHQVEQWPMNPLRKIIGEIKKLPATLIIADFGCGDAILAQSVPHKVYSIDLVSVRDDVIAADMANTPLKTGSIDVAVYCLSLMGVNLRDFLLEANRVLRKGGLLVIAEITSRFNSIDEFIRNVASCGFQLERRELSHKMFVFFRFSKHQTVAKDSAVAKSFSLKPCLYKKR</sequence>
<dbReference type="AlphaFoldDB" id="A0A7R8YWF7"/>
<comment type="function">
    <text evidence="13">Probable methyltransferase required to silence rDNA.</text>
</comment>
<organism evidence="15 16">
    <name type="scientific">Hermetia illucens</name>
    <name type="common">Black soldier fly</name>
    <dbReference type="NCBI Taxonomy" id="343691"/>
    <lineage>
        <taxon>Eukaryota</taxon>
        <taxon>Metazoa</taxon>
        <taxon>Ecdysozoa</taxon>
        <taxon>Arthropoda</taxon>
        <taxon>Hexapoda</taxon>
        <taxon>Insecta</taxon>
        <taxon>Pterygota</taxon>
        <taxon>Neoptera</taxon>
        <taxon>Endopterygota</taxon>
        <taxon>Diptera</taxon>
        <taxon>Brachycera</taxon>
        <taxon>Stratiomyomorpha</taxon>
        <taxon>Stratiomyidae</taxon>
        <taxon>Hermetiinae</taxon>
        <taxon>Hermetia</taxon>
    </lineage>
</organism>
<dbReference type="GO" id="GO:0033553">
    <property type="term" value="C:rDNA heterochromatin"/>
    <property type="evidence" value="ECO:0007669"/>
    <property type="project" value="TreeGrafter"/>
</dbReference>
<keyword evidence="12 13" id="KW-0539">Nucleus</keyword>
<dbReference type="GO" id="GO:0032259">
    <property type="term" value="P:methylation"/>
    <property type="evidence" value="ECO:0007669"/>
    <property type="project" value="UniProtKB-KW"/>
</dbReference>
<dbReference type="GO" id="GO:0005730">
    <property type="term" value="C:nucleolus"/>
    <property type="evidence" value="ECO:0007669"/>
    <property type="project" value="UniProtKB-SubCell"/>
</dbReference>
<evidence type="ECO:0000256" key="5">
    <source>
        <dbReference type="ARBA" id="ARBA00022552"/>
    </source>
</evidence>
<evidence type="ECO:0000256" key="1">
    <source>
        <dbReference type="ARBA" id="ARBA00004604"/>
    </source>
</evidence>
<feature type="region of interest" description="Disordered" evidence="14">
    <location>
        <begin position="18"/>
        <end position="96"/>
    </location>
</feature>
<dbReference type="PROSITE" id="PS01184">
    <property type="entry name" value="UBIE_2"/>
    <property type="match status" value="1"/>
</dbReference>
<evidence type="ECO:0000256" key="13">
    <source>
        <dbReference type="RuleBase" id="RU365074"/>
    </source>
</evidence>
<comment type="similarity">
    <text evidence="2 13">Belongs to the methyltransferase superfamily. RRP8 family.</text>
</comment>
<keyword evidence="6 13" id="KW-0489">Methyltransferase</keyword>
<evidence type="ECO:0000313" key="16">
    <source>
        <dbReference type="Proteomes" id="UP000594454"/>
    </source>
</evidence>
<evidence type="ECO:0000256" key="4">
    <source>
        <dbReference type="ARBA" id="ARBA00022491"/>
    </source>
</evidence>
<evidence type="ECO:0000313" key="15">
    <source>
        <dbReference type="EMBL" id="CAD7087873.1"/>
    </source>
</evidence>
<evidence type="ECO:0000256" key="2">
    <source>
        <dbReference type="ARBA" id="ARBA00006301"/>
    </source>
</evidence>
<dbReference type="PANTHER" id="PTHR12787">
    <property type="entry name" value="RIBOSOMAL RNA-PROCESSING PROTEIN 8"/>
    <property type="match status" value="1"/>
</dbReference>
<dbReference type="InterPro" id="IPR007823">
    <property type="entry name" value="RRP8"/>
</dbReference>
<dbReference type="Pfam" id="PF05148">
    <property type="entry name" value="Methyltransf_8"/>
    <property type="match status" value="1"/>
</dbReference>
<gene>
    <name evidence="15" type="ORF">HERILL_LOCUS10549</name>
</gene>
<evidence type="ECO:0000256" key="8">
    <source>
        <dbReference type="ARBA" id="ARBA00022691"/>
    </source>
</evidence>
<reference evidence="15 16" key="1">
    <citation type="submission" date="2020-11" db="EMBL/GenBank/DDBJ databases">
        <authorList>
            <person name="Wallbank WR R."/>
            <person name="Pardo Diaz C."/>
            <person name="Kozak K."/>
            <person name="Martin S."/>
            <person name="Jiggins C."/>
            <person name="Moest M."/>
            <person name="Warren A I."/>
            <person name="Generalovic N T."/>
            <person name="Byers J.R.P. K."/>
            <person name="Montejo-Kovacevich G."/>
            <person name="Yen C E."/>
        </authorList>
    </citation>
    <scope>NUCLEOTIDE SEQUENCE [LARGE SCALE GENOMIC DNA]</scope>
</reference>
<dbReference type="FunCoup" id="A0A7R8YWF7">
    <property type="interactions" value="1526"/>
</dbReference>